<reference evidence="3 4" key="1">
    <citation type="submission" date="2015-03" db="EMBL/GenBank/DDBJ databases">
        <title>Draft genome sequence of Elstera litoralis.</title>
        <authorList>
            <person name="Rahalkar M.C."/>
            <person name="Dhakephalkar P.K."/>
            <person name="Pore S.D."/>
            <person name="Arora P."/>
            <person name="Kapse N.G."/>
            <person name="Pandit P.S."/>
        </authorList>
    </citation>
    <scope>NUCLEOTIDE SEQUENCE [LARGE SCALE GENOMIC DNA]</scope>
    <source>
        <strain evidence="3 4">Dia-1</strain>
    </source>
</reference>
<accession>A0A0F3ISZ9</accession>
<keyword evidence="2" id="KW-0812">Transmembrane</keyword>
<sequence length="77" mass="7758">MLGARVESKAGGAFVASLLVHGAVIAGFASLPALNPGLPRPEPVPMLLALLPAPAPQPEPQIPEPQIEAARDPAPAP</sequence>
<keyword evidence="2" id="KW-1133">Transmembrane helix</keyword>
<feature type="compositionally biased region" description="Pro residues" evidence="1">
    <location>
        <begin position="53"/>
        <end position="63"/>
    </location>
</feature>
<feature type="non-terminal residue" evidence="3">
    <location>
        <position position="77"/>
    </location>
</feature>
<keyword evidence="4" id="KW-1185">Reference proteome</keyword>
<organism evidence="3 4">
    <name type="scientific">Elstera litoralis</name>
    <dbReference type="NCBI Taxonomy" id="552518"/>
    <lineage>
        <taxon>Bacteria</taxon>
        <taxon>Pseudomonadati</taxon>
        <taxon>Pseudomonadota</taxon>
        <taxon>Alphaproteobacteria</taxon>
        <taxon>Rhodospirillales</taxon>
        <taxon>Rhodospirillaceae</taxon>
        <taxon>Elstera</taxon>
    </lineage>
</organism>
<evidence type="ECO:0000256" key="2">
    <source>
        <dbReference type="SAM" id="Phobius"/>
    </source>
</evidence>
<feature type="transmembrane region" description="Helical" evidence="2">
    <location>
        <begin position="12"/>
        <end position="34"/>
    </location>
</feature>
<evidence type="ECO:0000313" key="3">
    <source>
        <dbReference type="EMBL" id="KJV08719.1"/>
    </source>
</evidence>
<name>A0A0F3ISZ9_9PROT</name>
<evidence type="ECO:0000313" key="4">
    <source>
        <dbReference type="Proteomes" id="UP000033774"/>
    </source>
</evidence>
<protein>
    <submittedName>
        <fullName evidence="3">Uncharacterized protein</fullName>
    </submittedName>
</protein>
<dbReference type="Proteomes" id="UP000033774">
    <property type="component" value="Unassembled WGS sequence"/>
</dbReference>
<dbReference type="AlphaFoldDB" id="A0A0F3ISZ9"/>
<feature type="region of interest" description="Disordered" evidence="1">
    <location>
        <begin position="52"/>
        <end position="77"/>
    </location>
</feature>
<keyword evidence="2" id="KW-0472">Membrane</keyword>
<comment type="caution">
    <text evidence="3">The sequence shown here is derived from an EMBL/GenBank/DDBJ whole genome shotgun (WGS) entry which is preliminary data.</text>
</comment>
<dbReference type="EMBL" id="LAJY01000474">
    <property type="protein sequence ID" value="KJV08719.1"/>
    <property type="molecule type" value="Genomic_DNA"/>
</dbReference>
<evidence type="ECO:0000256" key="1">
    <source>
        <dbReference type="SAM" id="MobiDB-lite"/>
    </source>
</evidence>
<proteinExistence type="predicted"/>
<gene>
    <name evidence="3" type="ORF">VZ95_15985</name>
</gene>